<comment type="subcellular location">
    <subcellularLocation>
        <location evidence="2">Cell membrane</location>
        <topology evidence="2">Multi-pass membrane protein</topology>
    </subcellularLocation>
</comment>
<evidence type="ECO:0000313" key="19">
    <source>
        <dbReference type="Proteomes" id="UP001288320"/>
    </source>
</evidence>
<gene>
    <name evidence="16" type="primary">ftsX</name>
    <name evidence="16" type="ORF">R6G74_06585</name>
    <name evidence="17" type="ORF">R6P33_06850</name>
</gene>
<keyword evidence="7 12" id="KW-0132">Cell division</keyword>
<evidence type="ECO:0000256" key="12">
    <source>
        <dbReference type="PIRNR" id="PIRNR003097"/>
    </source>
</evidence>
<protein>
    <recommendedName>
        <fullName evidence="5 12">Cell division protein FtsX</fullName>
    </recommendedName>
</protein>
<keyword evidence="11 12" id="KW-0131">Cell cycle</keyword>
<evidence type="ECO:0000256" key="9">
    <source>
        <dbReference type="ARBA" id="ARBA00022989"/>
    </source>
</evidence>
<dbReference type="Gene3D" id="3.30.70.3040">
    <property type="match status" value="1"/>
</dbReference>
<keyword evidence="6 12" id="KW-1003">Cell membrane</keyword>
<evidence type="ECO:0000259" key="15">
    <source>
        <dbReference type="Pfam" id="PF18075"/>
    </source>
</evidence>
<evidence type="ECO:0000313" key="17">
    <source>
        <dbReference type="EMBL" id="MDY5146730.1"/>
    </source>
</evidence>
<comment type="similarity">
    <text evidence="3 12">Belongs to the ABC-4 integral membrane protein family. FtsX subfamily.</text>
</comment>
<feature type="transmembrane region" description="Helical" evidence="13">
    <location>
        <begin position="223"/>
        <end position="251"/>
    </location>
</feature>
<feature type="transmembrane region" description="Helical" evidence="13">
    <location>
        <begin position="178"/>
        <end position="203"/>
    </location>
</feature>
<proteinExistence type="inferred from homology"/>
<comment type="function">
    <text evidence="1">Part of the ABC transporter FtsEX involved in cellular division.</text>
</comment>
<dbReference type="InterPro" id="IPR047929">
    <property type="entry name" value="FtsX_actino"/>
</dbReference>
<dbReference type="InterPro" id="IPR004513">
    <property type="entry name" value="FtsX"/>
</dbReference>
<dbReference type="PANTHER" id="PTHR47755">
    <property type="entry name" value="CELL DIVISION PROTEIN FTSX"/>
    <property type="match status" value="1"/>
</dbReference>
<dbReference type="PIRSF" id="PIRSF003097">
    <property type="entry name" value="FtsX"/>
    <property type="match status" value="1"/>
</dbReference>
<accession>A0AAW9HDD8</accession>
<evidence type="ECO:0000256" key="3">
    <source>
        <dbReference type="ARBA" id="ARBA00007379"/>
    </source>
</evidence>
<evidence type="ECO:0000313" key="16">
    <source>
        <dbReference type="EMBL" id="MDY5140974.1"/>
    </source>
</evidence>
<comment type="subunit">
    <text evidence="4">Forms a membrane-associated complex with FtsE.</text>
</comment>
<evidence type="ECO:0000256" key="10">
    <source>
        <dbReference type="ARBA" id="ARBA00023136"/>
    </source>
</evidence>
<dbReference type="EMBL" id="JAWNFV010000013">
    <property type="protein sequence ID" value="MDY5140974.1"/>
    <property type="molecule type" value="Genomic_DNA"/>
</dbReference>
<feature type="transmembrane region" description="Helical" evidence="13">
    <location>
        <begin position="21"/>
        <end position="41"/>
    </location>
</feature>
<evidence type="ECO:0000256" key="6">
    <source>
        <dbReference type="ARBA" id="ARBA00022475"/>
    </source>
</evidence>
<evidence type="ECO:0000313" key="18">
    <source>
        <dbReference type="Proteomes" id="UP001284901"/>
    </source>
</evidence>
<dbReference type="Proteomes" id="UP001284901">
    <property type="component" value="Unassembled WGS sequence"/>
</dbReference>
<evidence type="ECO:0000256" key="7">
    <source>
        <dbReference type="ARBA" id="ARBA00022618"/>
    </source>
</evidence>
<reference evidence="16 18" key="1">
    <citation type="submission" date="2023-10" db="EMBL/GenBank/DDBJ databases">
        <title>Whole Genome based description of the genera Actinobaculum and Actinotignum reveals a complex phylogenetic relationship within the species included in the genus Actinotignum.</title>
        <authorList>
            <person name="Jensen C.S."/>
            <person name="Dargis R."/>
            <person name="Kemp M."/>
            <person name="Christensen J.J."/>
        </authorList>
    </citation>
    <scope>NUCLEOTIDE SEQUENCE</scope>
    <source>
        <strain evidence="17 18">SLA_B089</strain>
        <strain evidence="16">SLA_B245</strain>
    </source>
</reference>
<evidence type="ECO:0000256" key="13">
    <source>
        <dbReference type="SAM" id="Phobius"/>
    </source>
</evidence>
<comment type="caution">
    <text evidence="16">The sequence shown here is derived from an EMBL/GenBank/DDBJ whole genome shotgun (WGS) entry which is preliminary data.</text>
</comment>
<organism evidence="16 19">
    <name type="scientific">Actinotignum timonense</name>
    <dbReference type="NCBI Taxonomy" id="1870995"/>
    <lineage>
        <taxon>Bacteria</taxon>
        <taxon>Bacillati</taxon>
        <taxon>Actinomycetota</taxon>
        <taxon>Actinomycetes</taxon>
        <taxon>Actinomycetales</taxon>
        <taxon>Actinomycetaceae</taxon>
        <taxon>Actinotignum</taxon>
    </lineage>
</organism>
<name>A0AAW9HDD8_9ACTO</name>
<dbReference type="InterPro" id="IPR040690">
    <property type="entry name" value="FtsX_ECD"/>
</dbReference>
<dbReference type="PANTHER" id="PTHR47755:SF1">
    <property type="entry name" value="CELL DIVISION PROTEIN FTSX"/>
    <property type="match status" value="1"/>
</dbReference>
<feature type="domain" description="FtsX extracellular" evidence="15">
    <location>
        <begin position="56"/>
        <end position="161"/>
    </location>
</feature>
<evidence type="ECO:0000256" key="4">
    <source>
        <dbReference type="ARBA" id="ARBA00011160"/>
    </source>
</evidence>
<dbReference type="AlphaFoldDB" id="A0AAW9HDD8"/>
<feature type="transmembrane region" description="Helical" evidence="13">
    <location>
        <begin position="278"/>
        <end position="298"/>
    </location>
</feature>
<dbReference type="NCBIfam" id="NF038346">
    <property type="entry name" value="FtsX_actino"/>
    <property type="match status" value="1"/>
</dbReference>
<feature type="domain" description="ABC3 transporter permease C-terminal" evidence="14">
    <location>
        <begin position="185"/>
        <end position="303"/>
    </location>
</feature>
<dbReference type="GO" id="GO:0005886">
    <property type="term" value="C:plasma membrane"/>
    <property type="evidence" value="ECO:0007669"/>
    <property type="project" value="UniProtKB-SubCell"/>
</dbReference>
<keyword evidence="10 12" id="KW-0472">Membrane</keyword>
<keyword evidence="8 13" id="KW-0812">Transmembrane</keyword>
<keyword evidence="18" id="KW-1185">Reference proteome</keyword>
<evidence type="ECO:0000256" key="11">
    <source>
        <dbReference type="ARBA" id="ARBA00023306"/>
    </source>
</evidence>
<evidence type="ECO:0000256" key="1">
    <source>
        <dbReference type="ARBA" id="ARBA00003552"/>
    </source>
</evidence>
<dbReference type="InterPro" id="IPR003838">
    <property type="entry name" value="ABC3_permease_C"/>
</dbReference>
<evidence type="ECO:0000256" key="5">
    <source>
        <dbReference type="ARBA" id="ARBA00021907"/>
    </source>
</evidence>
<dbReference type="Proteomes" id="UP001288320">
    <property type="component" value="Unassembled WGS sequence"/>
</dbReference>
<sequence length="304" mass="33617">MRSRFVLSQTFKGLINNKAMAASVSLVTFVSLLFVGAAALLQTQISHLRADWYSQVEVSVFMCAANDATEPCAGNEATDEQIKAIDTALTTEPLASQVERYEFETKEEAFANYREQMGDSVWRDTVTADQMQVSFRVKLHDPEKYQVLVEDLGNRPGVQSVYDQREQIEPVFATLNRFTAIAGGLAAVMILTALLLIPTTIRLSAMSRRNETGIMRYVGASNFFIELPFILEGIIASLVGAIFAVGGLWLAAKFLLEDWISQSLPWIRVIGVSEALQVAPWLLIGSVVVSGLASWIALRRYARV</sequence>
<keyword evidence="9 13" id="KW-1133">Transmembrane helix</keyword>
<dbReference type="GeneID" id="92814410"/>
<dbReference type="Pfam" id="PF18075">
    <property type="entry name" value="FtsX_ECD"/>
    <property type="match status" value="1"/>
</dbReference>
<dbReference type="GO" id="GO:0051301">
    <property type="term" value="P:cell division"/>
    <property type="evidence" value="ECO:0007669"/>
    <property type="project" value="UniProtKB-KW"/>
</dbReference>
<evidence type="ECO:0000256" key="2">
    <source>
        <dbReference type="ARBA" id="ARBA00004651"/>
    </source>
</evidence>
<evidence type="ECO:0000256" key="8">
    <source>
        <dbReference type="ARBA" id="ARBA00022692"/>
    </source>
</evidence>
<dbReference type="EMBL" id="JAWNFY010000018">
    <property type="protein sequence ID" value="MDY5146730.1"/>
    <property type="molecule type" value="Genomic_DNA"/>
</dbReference>
<dbReference type="Pfam" id="PF02687">
    <property type="entry name" value="FtsX"/>
    <property type="match status" value="1"/>
</dbReference>
<dbReference type="RefSeq" id="WP_026429510.1">
    <property type="nucleotide sequence ID" value="NZ_CAUPFC010000009.1"/>
</dbReference>
<evidence type="ECO:0000259" key="14">
    <source>
        <dbReference type="Pfam" id="PF02687"/>
    </source>
</evidence>